<evidence type="ECO:0000256" key="2">
    <source>
        <dbReference type="PROSITE-ProRule" id="PRU01213"/>
    </source>
</evidence>
<evidence type="ECO:0000313" key="6">
    <source>
        <dbReference type="Proteomes" id="UP000598217"/>
    </source>
</evidence>
<evidence type="ECO:0000313" key="5">
    <source>
        <dbReference type="EMBL" id="MBE1457962.1"/>
    </source>
</evidence>
<reference evidence="5 6" key="1">
    <citation type="submission" date="2020-10" db="EMBL/GenBank/DDBJ databases">
        <title>Sequencing the genomes of 1000 actinobacteria strains.</title>
        <authorList>
            <person name="Klenk H.-P."/>
        </authorList>
    </citation>
    <scope>NUCLEOTIDE SEQUENCE [LARGE SCALE GENOMIC DNA]</scope>
    <source>
        <strain evidence="5 6">DSM 45157</strain>
    </source>
</reference>
<dbReference type="NCBIfam" id="TIGR01764">
    <property type="entry name" value="excise"/>
    <property type="match status" value="1"/>
</dbReference>
<dbReference type="Proteomes" id="UP000598217">
    <property type="component" value="Unassembled WGS sequence"/>
</dbReference>
<keyword evidence="1 2" id="KW-0500">Molybdenum</keyword>
<dbReference type="RefSeq" id="WP_191270685.1">
    <property type="nucleotide sequence ID" value="NZ_BMXJ01000004.1"/>
</dbReference>
<dbReference type="EMBL" id="JADBDY010000001">
    <property type="protein sequence ID" value="MBE1457962.1"/>
    <property type="molecule type" value="Genomic_DNA"/>
</dbReference>
<dbReference type="Pfam" id="PF12728">
    <property type="entry name" value="HTH_17"/>
    <property type="match status" value="1"/>
</dbReference>
<dbReference type="SUPFAM" id="SSF50331">
    <property type="entry name" value="MOP-like"/>
    <property type="match status" value="1"/>
</dbReference>
<dbReference type="Gene3D" id="1.10.1660.10">
    <property type="match status" value="1"/>
</dbReference>
<accession>A0ABR9HG07</accession>
<sequence length="133" mass="14184">MPTFQISEAAELLGVSADTVRRWVDSGRLPAERDTSGRRRLDGAELAAFMRAGADEDPGRSVSSARNRFRGLVTNVVRDRVMAGVEIQAGPHRVVSLMSREAADELGLRVGTVATAVVKSTNVVVETAGGRHA</sequence>
<dbReference type="Pfam" id="PF03459">
    <property type="entry name" value="TOBE"/>
    <property type="match status" value="1"/>
</dbReference>
<proteinExistence type="predicted"/>
<dbReference type="InterPro" id="IPR005116">
    <property type="entry name" value="Transp-assoc_OB_typ1"/>
</dbReference>
<keyword evidence="6" id="KW-1185">Reference proteome</keyword>
<evidence type="ECO:0000256" key="1">
    <source>
        <dbReference type="ARBA" id="ARBA00022505"/>
    </source>
</evidence>
<dbReference type="InterPro" id="IPR004606">
    <property type="entry name" value="Mop_domain"/>
</dbReference>
<feature type="domain" description="HTH merR-type" evidence="3">
    <location>
        <begin position="3"/>
        <end position="40"/>
    </location>
</feature>
<protein>
    <submittedName>
        <fullName evidence="5">Molybdopterin-binding protein</fullName>
    </submittedName>
</protein>
<evidence type="ECO:0000259" key="4">
    <source>
        <dbReference type="PROSITE" id="PS51866"/>
    </source>
</evidence>
<dbReference type="InterPro" id="IPR008995">
    <property type="entry name" value="Mo/tungstate-bd_C_term_dom"/>
</dbReference>
<gene>
    <name evidence="5" type="ORF">H4W79_002176</name>
</gene>
<dbReference type="PROSITE" id="PS50937">
    <property type="entry name" value="HTH_MERR_2"/>
    <property type="match status" value="1"/>
</dbReference>
<dbReference type="Gene3D" id="2.40.50.100">
    <property type="match status" value="1"/>
</dbReference>
<dbReference type="CDD" id="cd04762">
    <property type="entry name" value="HTH_MerR-trunc"/>
    <property type="match status" value="1"/>
</dbReference>
<comment type="caution">
    <text evidence="5">The sequence shown here is derived from an EMBL/GenBank/DDBJ whole genome shotgun (WGS) entry which is preliminary data.</text>
</comment>
<evidence type="ECO:0000259" key="3">
    <source>
        <dbReference type="PROSITE" id="PS50937"/>
    </source>
</evidence>
<dbReference type="InterPro" id="IPR041657">
    <property type="entry name" value="HTH_17"/>
</dbReference>
<feature type="domain" description="Mop" evidence="4">
    <location>
        <begin position="62"/>
        <end position="127"/>
    </location>
</feature>
<dbReference type="InterPro" id="IPR000551">
    <property type="entry name" value="MerR-type_HTH_dom"/>
</dbReference>
<dbReference type="PROSITE" id="PS51866">
    <property type="entry name" value="MOP"/>
    <property type="match status" value="1"/>
</dbReference>
<organism evidence="5 6">
    <name type="scientific">Nocardiopsis terrae</name>
    <dbReference type="NCBI Taxonomy" id="372655"/>
    <lineage>
        <taxon>Bacteria</taxon>
        <taxon>Bacillati</taxon>
        <taxon>Actinomycetota</taxon>
        <taxon>Actinomycetes</taxon>
        <taxon>Streptosporangiales</taxon>
        <taxon>Nocardiopsidaceae</taxon>
        <taxon>Nocardiopsis</taxon>
    </lineage>
</organism>
<name>A0ABR9HG07_9ACTN</name>
<dbReference type="InterPro" id="IPR010093">
    <property type="entry name" value="SinI_DNA-bd"/>
</dbReference>